<sequence length="138" mass="15478">VTGACLRCGSTEHQLRNCPHRTTTAAPTQADRPAPAPQRGRKSNCIPWTHSVTDGIRVDPKKIEAVMEWKPPRNTTEVKSFLGLAGYYRRFVKGFSLIAAPMTKLLHKNVIFDWNDKCQISFEKLKAMLTEAPVLTQS</sequence>
<feature type="region of interest" description="Disordered" evidence="1">
    <location>
        <begin position="20"/>
        <end position="44"/>
    </location>
</feature>
<evidence type="ECO:0008006" key="4">
    <source>
        <dbReference type="Google" id="ProtNLM"/>
    </source>
</evidence>
<protein>
    <recommendedName>
        <fullName evidence="4">CCHC-type domain-containing protein</fullName>
    </recommendedName>
</protein>
<dbReference type="Proteomes" id="UP001174677">
    <property type="component" value="Chromosome 17"/>
</dbReference>
<feature type="non-terminal residue" evidence="2">
    <location>
        <position position="1"/>
    </location>
</feature>
<evidence type="ECO:0000313" key="3">
    <source>
        <dbReference type="Proteomes" id="UP001174677"/>
    </source>
</evidence>
<dbReference type="InterPro" id="IPR051320">
    <property type="entry name" value="Viral_Replic_Matur_Polypro"/>
</dbReference>
<accession>A0ABQ9KMT0</accession>
<reference evidence="2" key="1">
    <citation type="journal article" date="2023" name="Plant Biotechnol. J.">
        <title>Chromosome-level wild Hevea brasiliensis genome provides new tools for genomic-assisted breeding and valuable loci to elevate rubber yield.</title>
        <authorList>
            <person name="Cheng H."/>
            <person name="Song X."/>
            <person name="Hu Y."/>
            <person name="Wu T."/>
            <person name="Yang Q."/>
            <person name="An Z."/>
            <person name="Feng S."/>
            <person name="Deng Z."/>
            <person name="Wu W."/>
            <person name="Zeng X."/>
            <person name="Tu M."/>
            <person name="Wang X."/>
            <person name="Huang H."/>
        </authorList>
    </citation>
    <scope>NUCLEOTIDE SEQUENCE</scope>
    <source>
        <strain evidence="2">MT/VB/25A 57/8</strain>
    </source>
</reference>
<dbReference type="Gene3D" id="3.30.70.270">
    <property type="match status" value="1"/>
</dbReference>
<comment type="caution">
    <text evidence="2">The sequence shown here is derived from an EMBL/GenBank/DDBJ whole genome shotgun (WGS) entry which is preliminary data.</text>
</comment>
<proteinExistence type="predicted"/>
<evidence type="ECO:0000313" key="2">
    <source>
        <dbReference type="EMBL" id="KAJ9141124.1"/>
    </source>
</evidence>
<gene>
    <name evidence="2" type="ORF">P3X46_031699</name>
</gene>
<organism evidence="2 3">
    <name type="scientific">Hevea brasiliensis</name>
    <name type="common">Para rubber tree</name>
    <name type="synonym">Siphonia brasiliensis</name>
    <dbReference type="NCBI Taxonomy" id="3981"/>
    <lineage>
        <taxon>Eukaryota</taxon>
        <taxon>Viridiplantae</taxon>
        <taxon>Streptophyta</taxon>
        <taxon>Embryophyta</taxon>
        <taxon>Tracheophyta</taxon>
        <taxon>Spermatophyta</taxon>
        <taxon>Magnoliopsida</taxon>
        <taxon>eudicotyledons</taxon>
        <taxon>Gunneridae</taxon>
        <taxon>Pentapetalae</taxon>
        <taxon>rosids</taxon>
        <taxon>fabids</taxon>
        <taxon>Malpighiales</taxon>
        <taxon>Euphorbiaceae</taxon>
        <taxon>Crotonoideae</taxon>
        <taxon>Micrandreae</taxon>
        <taxon>Hevea</taxon>
    </lineage>
</organism>
<dbReference type="SUPFAM" id="SSF56672">
    <property type="entry name" value="DNA/RNA polymerases"/>
    <property type="match status" value="1"/>
</dbReference>
<evidence type="ECO:0000256" key="1">
    <source>
        <dbReference type="SAM" id="MobiDB-lite"/>
    </source>
</evidence>
<feature type="non-terminal residue" evidence="2">
    <location>
        <position position="138"/>
    </location>
</feature>
<name>A0ABQ9KMT0_HEVBR</name>
<dbReference type="InterPro" id="IPR043502">
    <property type="entry name" value="DNA/RNA_pol_sf"/>
</dbReference>
<keyword evidence="3" id="KW-1185">Reference proteome</keyword>
<dbReference type="PANTHER" id="PTHR33064:SF37">
    <property type="entry name" value="RIBONUCLEASE H"/>
    <property type="match status" value="1"/>
</dbReference>
<dbReference type="EMBL" id="JARPOI010000017">
    <property type="protein sequence ID" value="KAJ9141124.1"/>
    <property type="molecule type" value="Genomic_DNA"/>
</dbReference>
<dbReference type="PANTHER" id="PTHR33064">
    <property type="entry name" value="POL PROTEIN"/>
    <property type="match status" value="1"/>
</dbReference>
<dbReference type="InterPro" id="IPR043128">
    <property type="entry name" value="Rev_trsase/Diguanyl_cyclase"/>
</dbReference>